<dbReference type="Gene3D" id="3.40.50.1010">
    <property type="entry name" value="5'-nuclease"/>
    <property type="match status" value="1"/>
</dbReference>
<evidence type="ECO:0000259" key="1">
    <source>
        <dbReference type="Pfam" id="PF01850"/>
    </source>
</evidence>
<reference evidence="2 3" key="1">
    <citation type="journal article" date="2016" name="Front. Microbiol.">
        <title>Single-Cell (Meta-)Genomics of a Dimorphic Candidatus Thiomargarita nelsonii Reveals Genomic Plasticity.</title>
        <authorList>
            <person name="Flood B.E."/>
            <person name="Fliss P."/>
            <person name="Jones D.S."/>
            <person name="Dick G.J."/>
            <person name="Jain S."/>
            <person name="Kaster A.K."/>
            <person name="Winkel M."/>
            <person name="Mussmann M."/>
            <person name="Bailey J."/>
        </authorList>
    </citation>
    <scope>NUCLEOTIDE SEQUENCE [LARGE SCALE GENOMIC DNA]</scope>
    <source>
        <strain evidence="2">Hydrate Ridge</strain>
    </source>
</reference>
<comment type="caution">
    <text evidence="2">The sequence shown here is derived from an EMBL/GenBank/DDBJ whole genome shotgun (WGS) entry which is preliminary data.</text>
</comment>
<evidence type="ECO:0000313" key="3">
    <source>
        <dbReference type="Proteomes" id="UP000030428"/>
    </source>
</evidence>
<dbReference type="InterPro" id="IPR029060">
    <property type="entry name" value="PIN-like_dom_sf"/>
</dbReference>
<protein>
    <recommendedName>
        <fullName evidence="1">PIN domain-containing protein</fullName>
    </recommendedName>
</protein>
<evidence type="ECO:0000313" key="2">
    <source>
        <dbReference type="EMBL" id="KHD10054.1"/>
    </source>
</evidence>
<dbReference type="AlphaFoldDB" id="A0A0A6P3S0"/>
<dbReference type="EMBL" id="JSZA02000284">
    <property type="protein sequence ID" value="KHD10054.1"/>
    <property type="molecule type" value="Genomic_DNA"/>
</dbReference>
<sequence length="100" mass="11484">MTSSVITYHEFCIKPLGRKELITAFEELCTELNISLQEVTLPVANMAAKLRSKYRGLRGMDALQISAAIHSDCDKFMTNDRRLKQINEIEVMLIKDWLHS</sequence>
<gene>
    <name evidence="2" type="ORF">PN36_32405</name>
</gene>
<dbReference type="Proteomes" id="UP000030428">
    <property type="component" value="Unassembled WGS sequence"/>
</dbReference>
<feature type="domain" description="PIN" evidence="1">
    <location>
        <begin position="3"/>
        <end position="87"/>
    </location>
</feature>
<dbReference type="SUPFAM" id="SSF88723">
    <property type="entry name" value="PIN domain-like"/>
    <property type="match status" value="1"/>
</dbReference>
<name>A0A0A6P3S0_9GAMM</name>
<accession>A0A0A6P3S0</accession>
<dbReference type="InterPro" id="IPR002716">
    <property type="entry name" value="PIN_dom"/>
</dbReference>
<proteinExistence type="predicted"/>
<dbReference type="Pfam" id="PF01850">
    <property type="entry name" value="PIN"/>
    <property type="match status" value="1"/>
</dbReference>
<organism evidence="2 3">
    <name type="scientific">Candidatus Thiomargarita nelsonii</name>
    <dbReference type="NCBI Taxonomy" id="1003181"/>
    <lineage>
        <taxon>Bacteria</taxon>
        <taxon>Pseudomonadati</taxon>
        <taxon>Pseudomonadota</taxon>
        <taxon>Gammaproteobacteria</taxon>
        <taxon>Thiotrichales</taxon>
        <taxon>Thiotrichaceae</taxon>
        <taxon>Thiomargarita</taxon>
    </lineage>
</organism>
<keyword evidence="3" id="KW-1185">Reference proteome</keyword>